<keyword evidence="6 11" id="KW-0863">Zinc-finger</keyword>
<dbReference type="GO" id="GO:0008270">
    <property type="term" value="F:zinc ion binding"/>
    <property type="evidence" value="ECO:0007669"/>
    <property type="project" value="UniProtKB-KW"/>
</dbReference>
<feature type="coiled-coil region" evidence="10">
    <location>
        <begin position="527"/>
        <end position="565"/>
    </location>
</feature>
<keyword evidence="8 10" id="KW-0067">ATP-binding</keyword>
<dbReference type="Gene3D" id="1.10.510.10">
    <property type="entry name" value="Transferase(Phosphotransferase) domain 1"/>
    <property type="match status" value="1"/>
</dbReference>
<keyword evidence="4 11" id="KW-0479">Metal-binding</keyword>
<dbReference type="AlphaFoldDB" id="A0A6G1G0I5"/>
<evidence type="ECO:0000259" key="13">
    <source>
        <dbReference type="PROSITE" id="PS50103"/>
    </source>
</evidence>
<name>A0A6G1G0I5_9PEZI</name>
<evidence type="ECO:0000256" key="11">
    <source>
        <dbReference type="PROSITE-ProRule" id="PRU00723"/>
    </source>
</evidence>
<gene>
    <name evidence="10" type="primary">PAN3</name>
    <name evidence="14 16" type="ORF">P152DRAFT_398929</name>
</gene>
<evidence type="ECO:0000256" key="5">
    <source>
        <dbReference type="ARBA" id="ARBA00022741"/>
    </source>
</evidence>
<dbReference type="PANTHER" id="PTHR12272">
    <property type="entry name" value="DEADENYLATION COMPLEX SUBUNIT PAN3"/>
    <property type="match status" value="1"/>
</dbReference>
<dbReference type="RefSeq" id="XP_033533072.1">
    <property type="nucleotide sequence ID" value="XM_033676492.1"/>
</dbReference>
<dbReference type="SUPFAM" id="SSF56112">
    <property type="entry name" value="Protein kinase-like (PK-like)"/>
    <property type="match status" value="1"/>
</dbReference>
<evidence type="ECO:0000256" key="12">
    <source>
        <dbReference type="SAM" id="MobiDB-lite"/>
    </source>
</evidence>
<keyword evidence="7 11" id="KW-0862">Zinc</keyword>
<keyword evidence="3 10" id="KW-0507">mRNA processing</keyword>
<dbReference type="InterPro" id="IPR036855">
    <property type="entry name" value="Znf_CCCH_sf"/>
</dbReference>
<dbReference type="Pfam" id="PF18101">
    <property type="entry name" value="Pan3_CK"/>
    <property type="match status" value="1"/>
</dbReference>
<dbReference type="GO" id="GO:0031251">
    <property type="term" value="C:PAN complex"/>
    <property type="evidence" value="ECO:0007669"/>
    <property type="project" value="UniProtKB-UniRule"/>
</dbReference>
<dbReference type="FunFam" id="1.10.510.10:FF:000520">
    <property type="entry name" value="PAN2-PAN3 deadenylation complex subunit PAN3"/>
    <property type="match status" value="1"/>
</dbReference>
<dbReference type="InterPro" id="IPR030844">
    <property type="entry name" value="PAN3"/>
</dbReference>
<proteinExistence type="inferred from homology"/>
<evidence type="ECO:0000313" key="16">
    <source>
        <dbReference type="RefSeq" id="XP_033533072.1"/>
    </source>
</evidence>
<dbReference type="EMBL" id="ML975161">
    <property type="protein sequence ID" value="KAF1811441.1"/>
    <property type="molecule type" value="Genomic_DNA"/>
</dbReference>
<evidence type="ECO:0000256" key="10">
    <source>
        <dbReference type="HAMAP-Rule" id="MF_03181"/>
    </source>
</evidence>
<comment type="subcellular location">
    <subcellularLocation>
        <location evidence="1 10">Cytoplasm</location>
    </subcellularLocation>
</comment>
<evidence type="ECO:0000256" key="4">
    <source>
        <dbReference type="ARBA" id="ARBA00022723"/>
    </source>
</evidence>
<feature type="binding site" evidence="10">
    <location>
        <begin position="356"/>
        <end position="363"/>
    </location>
    <ligand>
        <name>ATP</name>
        <dbReference type="ChEBI" id="CHEBI:30616"/>
    </ligand>
</feature>
<accession>A0A6G1G0I5</accession>
<dbReference type="GO" id="GO:0008143">
    <property type="term" value="F:poly(A) binding"/>
    <property type="evidence" value="ECO:0007669"/>
    <property type="project" value="TreeGrafter"/>
</dbReference>
<dbReference type="OrthoDB" id="204958at2759"/>
<keyword evidence="5 10" id="KW-0547">Nucleotide-binding</keyword>
<evidence type="ECO:0000256" key="9">
    <source>
        <dbReference type="ARBA" id="ARBA00023054"/>
    </source>
</evidence>
<reference evidence="16" key="3">
    <citation type="submission" date="2025-04" db="UniProtKB">
        <authorList>
            <consortium name="RefSeq"/>
        </authorList>
    </citation>
    <scope>IDENTIFICATION</scope>
    <source>
        <strain evidence="16">CBS 781.70</strain>
    </source>
</reference>
<comment type="domain">
    <text evidence="10">The pseudokinase domain, the coiled-coil (CC), and C-terminal knob domain (CK) form a structural unit (PKC) that forms an extensive high-affinity interaction surface for PAN2.</text>
</comment>
<organism evidence="14">
    <name type="scientific">Eremomyces bilateralis CBS 781.70</name>
    <dbReference type="NCBI Taxonomy" id="1392243"/>
    <lineage>
        <taxon>Eukaryota</taxon>
        <taxon>Fungi</taxon>
        <taxon>Dikarya</taxon>
        <taxon>Ascomycota</taxon>
        <taxon>Pezizomycotina</taxon>
        <taxon>Dothideomycetes</taxon>
        <taxon>Dothideomycetes incertae sedis</taxon>
        <taxon>Eremomycetales</taxon>
        <taxon>Eremomycetaceae</taxon>
        <taxon>Eremomyces</taxon>
    </lineage>
</organism>
<evidence type="ECO:0000256" key="7">
    <source>
        <dbReference type="ARBA" id="ARBA00022833"/>
    </source>
</evidence>
<feature type="binding site" evidence="10">
    <location>
        <position position="307"/>
    </location>
    <ligand>
        <name>ATP</name>
        <dbReference type="ChEBI" id="CHEBI:30616"/>
    </ligand>
</feature>
<dbReference type="GO" id="GO:0000932">
    <property type="term" value="C:P-body"/>
    <property type="evidence" value="ECO:0007669"/>
    <property type="project" value="TreeGrafter"/>
</dbReference>
<dbReference type="InterPro" id="IPR011009">
    <property type="entry name" value="Kinase-like_dom_sf"/>
</dbReference>
<feature type="binding site" evidence="10">
    <location>
        <begin position="416"/>
        <end position="417"/>
    </location>
    <ligand>
        <name>ATP</name>
        <dbReference type="ChEBI" id="CHEBI:30616"/>
    </ligand>
</feature>
<comment type="domain">
    <text evidence="10">Contains a pseudokinase domain. The protein kinase domain is predicted to be catalytically inactive because some of the residues important for catalytic activity are substituted and it lacks the equivalent of the binding site for a peptide substrate. However, it has retained an ATP-binding site and ATP-binding is required for mRNA degradation, stimulating the activity of the PAN2 nuclease in vitro. The nucleotide-binding site is juxtaposed to the RNase active site of PAN2 in the complex and may actually bind nucleosides of a poly(A) RNA rather than ATP, feeding the poly(A)-tail to the active site of the deadenylase and thus increasing the efficiency with which this distributive enzyme degrades oligo(A) RNAs.</text>
</comment>
<evidence type="ECO:0000256" key="6">
    <source>
        <dbReference type="ARBA" id="ARBA00022771"/>
    </source>
</evidence>
<evidence type="ECO:0000256" key="1">
    <source>
        <dbReference type="ARBA" id="ARBA00004496"/>
    </source>
</evidence>
<comment type="caution">
    <text evidence="10">Lacks conserved residue(s) required for the propagation of feature annotation.</text>
</comment>
<dbReference type="Gene3D" id="1.10.287.3700">
    <property type="match status" value="1"/>
</dbReference>
<dbReference type="Proteomes" id="UP000504638">
    <property type="component" value="Unplaced"/>
</dbReference>
<keyword evidence="9 10" id="KW-0175">Coiled coil</keyword>
<keyword evidence="15" id="KW-1185">Reference proteome</keyword>
<dbReference type="InterPro" id="IPR000571">
    <property type="entry name" value="Znf_CCCH"/>
</dbReference>
<keyword evidence="2 10" id="KW-0963">Cytoplasm</keyword>
<dbReference type="GO" id="GO:0000289">
    <property type="term" value="P:nuclear-transcribed mRNA poly(A) tail shortening"/>
    <property type="evidence" value="ECO:0007669"/>
    <property type="project" value="UniProtKB-UniRule"/>
</dbReference>
<dbReference type="Gene3D" id="1.20.5.5160">
    <property type="match status" value="1"/>
</dbReference>
<evidence type="ECO:0000256" key="8">
    <source>
        <dbReference type="ARBA" id="ARBA00022840"/>
    </source>
</evidence>
<dbReference type="SUPFAM" id="SSF90229">
    <property type="entry name" value="CCCH zinc finger"/>
    <property type="match status" value="1"/>
</dbReference>
<evidence type="ECO:0000313" key="14">
    <source>
        <dbReference type="EMBL" id="KAF1811441.1"/>
    </source>
</evidence>
<evidence type="ECO:0000256" key="3">
    <source>
        <dbReference type="ARBA" id="ARBA00022664"/>
    </source>
</evidence>
<feature type="region of interest" description="Disordered" evidence="12">
    <location>
        <begin position="1"/>
        <end position="27"/>
    </location>
</feature>
<feature type="region of interest" description="Knob domain" evidence="10">
    <location>
        <begin position="566"/>
        <end position="662"/>
    </location>
</feature>
<reference evidence="14 16" key="1">
    <citation type="submission" date="2020-01" db="EMBL/GenBank/DDBJ databases">
        <authorList>
            <consortium name="DOE Joint Genome Institute"/>
            <person name="Haridas S."/>
            <person name="Albert R."/>
            <person name="Binder M."/>
            <person name="Bloem J."/>
            <person name="Labutti K."/>
            <person name="Salamov A."/>
            <person name="Andreopoulos B."/>
            <person name="Baker S.E."/>
            <person name="Barry K."/>
            <person name="Bills G."/>
            <person name="Bluhm B.H."/>
            <person name="Cannon C."/>
            <person name="Castanera R."/>
            <person name="Culley D.E."/>
            <person name="Daum C."/>
            <person name="Ezra D."/>
            <person name="Gonzalez J.B."/>
            <person name="Henrissat B."/>
            <person name="Kuo A."/>
            <person name="Liang C."/>
            <person name="Lipzen A."/>
            <person name="Lutzoni F."/>
            <person name="Magnuson J."/>
            <person name="Mondo S."/>
            <person name="Nolan M."/>
            <person name="Ohm R."/>
            <person name="Pangilinan J."/>
            <person name="Park H.-J."/>
            <person name="Ramirez L."/>
            <person name="Alfaro M."/>
            <person name="Sun H."/>
            <person name="Tritt A."/>
            <person name="Yoshinaga Y."/>
            <person name="Zwiers L.-H."/>
            <person name="Turgeon B.G."/>
            <person name="Goodwin S.B."/>
            <person name="Spatafora J.W."/>
            <person name="Crous P.W."/>
            <person name="Grigoriev I.V."/>
        </authorList>
    </citation>
    <scope>NUCLEOTIDE SEQUENCE</scope>
    <source>
        <strain evidence="14 16">CBS 781.70</strain>
    </source>
</reference>
<dbReference type="Gene3D" id="6.10.250.3160">
    <property type="match status" value="1"/>
</dbReference>
<reference evidence="16" key="2">
    <citation type="submission" date="2020-04" db="EMBL/GenBank/DDBJ databases">
        <authorList>
            <consortium name="NCBI Genome Project"/>
        </authorList>
    </citation>
    <scope>NUCLEOTIDE SEQUENCE</scope>
    <source>
        <strain evidence="16">CBS 781.70</strain>
    </source>
</reference>
<dbReference type="GO" id="GO:0006397">
    <property type="term" value="P:mRNA processing"/>
    <property type="evidence" value="ECO:0007669"/>
    <property type="project" value="UniProtKB-KW"/>
</dbReference>
<dbReference type="PROSITE" id="PS50103">
    <property type="entry name" value="ZF_C3H1"/>
    <property type="match status" value="1"/>
</dbReference>
<feature type="zinc finger region" description="C3H1-type" evidence="11">
    <location>
        <begin position="25"/>
        <end position="53"/>
    </location>
</feature>
<dbReference type="PANTHER" id="PTHR12272:SF11">
    <property type="entry name" value="PAN2-PAN3 DEADENYLATION COMPLEX SUBUNIT PAN3"/>
    <property type="match status" value="1"/>
</dbReference>
<dbReference type="GO" id="GO:0005524">
    <property type="term" value="F:ATP binding"/>
    <property type="evidence" value="ECO:0007669"/>
    <property type="project" value="UniProtKB-UniRule"/>
</dbReference>
<dbReference type="Pfam" id="PF25586">
    <property type="entry name" value="zf-CCCH_PAN3"/>
    <property type="match status" value="1"/>
</dbReference>
<dbReference type="FunFam" id="1.10.287.3700:FF:000001">
    <property type="entry name" value="PAN2-PAN3 deadenylation complex subunit PAN3"/>
    <property type="match status" value="1"/>
</dbReference>
<dbReference type="InterPro" id="IPR041332">
    <property type="entry name" value="Pan3_CK"/>
</dbReference>
<comment type="function">
    <text evidence="10">Regulatory subunit of the poly(A)-nuclease (PAN) deadenylation complex, one of two cytoplasmic mRNA deadenylases involved in mRNA turnover. PAN specifically shortens poly(A) tails of RNA and the activity is stimulated by poly(A)-binding protein PAB1. PAN deadenylation is followed by rapid degradation of the shortened mRNA tails by the CCR4-NOT complex. Deadenylated mRNAs are then degraded by two alternative mechanisms, namely exosome-mediated 3'-5' exonucleolytic degradation, or deadenlyation-dependent mRNA decaping and subsequent 5'-3' exonucleolytic degradation by XRN1. May also be involved in post-transcriptional maturation of mRNA poly(A) tails. PAN3 acts as a positive regulator for PAN activity, recruiting the catalytic subunit PAN2 to mRNA via its interaction with RNA and with PAB1.</text>
</comment>
<feature type="domain" description="C3H1-type" evidence="13">
    <location>
        <begin position="25"/>
        <end position="53"/>
    </location>
</feature>
<evidence type="ECO:0000313" key="15">
    <source>
        <dbReference type="Proteomes" id="UP000504638"/>
    </source>
</evidence>
<sequence>MASSGTPALAENRKPLSSPRPRRENAKNTLCRHVTIYGHCRYEKSCDYVHDPSKLMNTQAMTDRMKNRLNVDSPSFVPLQPASPNGASAPRNTAISPKAADAAIFTPKSANATIATVSPPQAQHSKEPSQEWNAQAFQDFVPQASYDGGHSTDQSGSGSYAFDPFSVPPNIPGIQEPSQAAPPPMNMYTPQETTAMGSNSYFHNGAFAQPLQYHLYAPMAPHRENVLAYQRTAHDFFMPDPEREDLQRKAEATLQVLPNSTLPQRIDHFHSLVPLDTSNQKNLNLFGYQTWLYKAVSSKDGNTYAMRRLEGYRLTNEKAIRAVQAWRRIDNAGVVSVHDAFTSRSFGDSSLIFVTDYHPLSKTLAEHHFQFPPRFAGRQVPTPVPEQTIWGYIVQIGSALKAIHSSGLAAQVIHTTKVILTSKNRIRLSGCGIMDVVQHDSSRPLHELQADDLIHLGRLVLCIASNNPNALLNVQKAIETITRNYSERMKECIAWLLTPNPPPGAAPSPTGQQIVKDIDVFLTAITTQMVSVLDSSLHAEDTLTSMLARELENGRLARLMAKLTSINERPEHAHDARWSETGERYYLKLFRDYVFHQVDASGNPVVDLAHIVSCLNKLDAGVDEKVALVSRDEQNVLLVSYREVKRAVDSAFTELIKNSRRG</sequence>
<comment type="domain">
    <text evidence="10">The N-terminal zinc finger binds to poly(A) RNA.</text>
</comment>
<comment type="subunit">
    <text evidence="10">Homodimer. Forms a heterotrimer with a catalytic subunit PAN2 to form the poly(A)-nuclease (PAN) deadenylation complex. Interacts (via PAM-2 motif) with poly(A)-binding protein PAB1 (via PABC domain), conferring substrate specificity of the enzyme complex.</text>
</comment>
<evidence type="ECO:0000256" key="2">
    <source>
        <dbReference type="ARBA" id="ARBA00022490"/>
    </source>
</evidence>
<protein>
    <recommendedName>
        <fullName evidence="10">PAN2-PAN3 deadenylation complex subunit PAN3</fullName>
    </recommendedName>
    <alternativeName>
        <fullName evidence="10">PAB1P-dependent poly(A)-specific ribonuclease</fullName>
    </alternativeName>
    <alternativeName>
        <fullName evidence="10">Poly(A)-nuclease deadenylation complex subunit 3</fullName>
        <shortName evidence="10">PAN deadenylation complex subunit 3</shortName>
    </alternativeName>
</protein>
<dbReference type="HAMAP" id="MF_03181">
    <property type="entry name" value="PAN3"/>
    <property type="match status" value="1"/>
</dbReference>
<comment type="similarity">
    <text evidence="10">Belongs to the protein kinase superfamily. PAN3 family.</text>
</comment>